<name>A0ABY7DSF9_MYAAR</name>
<dbReference type="Gene3D" id="3.30.420.40">
    <property type="match status" value="1"/>
</dbReference>
<keyword evidence="5" id="KW-1185">Reference proteome</keyword>
<sequence>MPPSHRCFRIIGDGSSVRPAAARVRRSSGVKISFVFLAPTVVLFNERKEFHSFGYEAEDMYSELAMDGEHHNWYFFKRFKMRLHKEKVLRDMSIDDAKGRSLPAMLVFQEVIRYLKGHMLETLKKRGTMIENKDIHWVLTVPAIWRDAAKQFMRESACKAEIEGGQLTVALEPEAASLFCQLLPTDKVSSTIGTSFAVASAGSKYMVIDLGGGTADITVHERQEDGGLRELHKASGGAWGGTRVDEEFDQLLIKIIGAPVLTKFKEEYTADYLDLMRELEVKKRTIKPSSKGKITLKVPVKLAETYEDETEEKDNHPPSRKVTVGGVDRCQNVFRRYIQEGEAMRVGEARTGRHITLSDHQTEMVLNIYASPKRDPQFVDEDESECLGQVVVKLPDKDDKIRVEVSMKFGETELAVEAEELSTNNKYTSYFDFL</sequence>
<dbReference type="SUPFAM" id="SSF53067">
    <property type="entry name" value="Actin-like ATPase domain"/>
    <property type="match status" value="2"/>
</dbReference>
<keyword evidence="3" id="KW-0067">ATP-binding</keyword>
<dbReference type="InterPro" id="IPR043129">
    <property type="entry name" value="ATPase_NBD"/>
</dbReference>
<keyword evidence="2" id="KW-0547">Nucleotide-binding</keyword>
<protein>
    <submittedName>
        <fullName evidence="4">HS12B-like protein</fullName>
    </submittedName>
</protein>
<accession>A0ABY7DSF9</accession>
<comment type="similarity">
    <text evidence="1">Belongs to the heat shock protein 70 family.</text>
</comment>
<dbReference type="CDD" id="cd10229">
    <property type="entry name" value="ASKHA_NBD_HSP70_HSPA12"/>
    <property type="match status" value="1"/>
</dbReference>
<dbReference type="PANTHER" id="PTHR14187:SF5">
    <property type="entry name" value="HEAT SHOCK 70 KDA PROTEIN 12A"/>
    <property type="match status" value="1"/>
</dbReference>
<evidence type="ECO:0000313" key="5">
    <source>
        <dbReference type="Proteomes" id="UP001164746"/>
    </source>
</evidence>
<evidence type="ECO:0000313" key="4">
    <source>
        <dbReference type="EMBL" id="WAR00658.1"/>
    </source>
</evidence>
<dbReference type="EMBL" id="CP111014">
    <property type="protein sequence ID" value="WAR00658.1"/>
    <property type="molecule type" value="Genomic_DNA"/>
</dbReference>
<dbReference type="Proteomes" id="UP001164746">
    <property type="component" value="Chromosome 3"/>
</dbReference>
<evidence type="ECO:0000256" key="2">
    <source>
        <dbReference type="ARBA" id="ARBA00022741"/>
    </source>
</evidence>
<evidence type="ECO:0000256" key="1">
    <source>
        <dbReference type="ARBA" id="ARBA00007381"/>
    </source>
</evidence>
<reference evidence="4" key="1">
    <citation type="submission" date="2022-11" db="EMBL/GenBank/DDBJ databases">
        <title>Centuries of genome instability and evolution in soft-shell clam transmissible cancer (bioRxiv).</title>
        <authorList>
            <person name="Hart S.F.M."/>
            <person name="Yonemitsu M.A."/>
            <person name="Giersch R.M."/>
            <person name="Beal B.F."/>
            <person name="Arriagada G."/>
            <person name="Davis B.W."/>
            <person name="Ostrander E.A."/>
            <person name="Goff S.P."/>
            <person name="Metzger M.J."/>
        </authorList>
    </citation>
    <scope>NUCLEOTIDE SEQUENCE</scope>
    <source>
        <strain evidence="4">MELC-2E11</strain>
        <tissue evidence="4">Siphon/mantle</tissue>
    </source>
</reference>
<evidence type="ECO:0000256" key="3">
    <source>
        <dbReference type="ARBA" id="ARBA00022840"/>
    </source>
</evidence>
<organism evidence="4 5">
    <name type="scientific">Mya arenaria</name>
    <name type="common">Soft-shell clam</name>
    <dbReference type="NCBI Taxonomy" id="6604"/>
    <lineage>
        <taxon>Eukaryota</taxon>
        <taxon>Metazoa</taxon>
        <taxon>Spiralia</taxon>
        <taxon>Lophotrochozoa</taxon>
        <taxon>Mollusca</taxon>
        <taxon>Bivalvia</taxon>
        <taxon>Autobranchia</taxon>
        <taxon>Heteroconchia</taxon>
        <taxon>Euheterodonta</taxon>
        <taxon>Imparidentia</taxon>
        <taxon>Neoheterodontei</taxon>
        <taxon>Myida</taxon>
        <taxon>Myoidea</taxon>
        <taxon>Myidae</taxon>
        <taxon>Mya</taxon>
    </lineage>
</organism>
<dbReference type="Pfam" id="PF00012">
    <property type="entry name" value="HSP70"/>
    <property type="match status" value="1"/>
</dbReference>
<dbReference type="InterPro" id="IPR013126">
    <property type="entry name" value="Hsp_70_fam"/>
</dbReference>
<gene>
    <name evidence="4" type="ORF">MAR_025030</name>
</gene>
<proteinExistence type="inferred from homology"/>
<dbReference type="PANTHER" id="PTHR14187">
    <property type="entry name" value="ALPHA KINASE/ELONGATION FACTOR 2 KINASE"/>
    <property type="match status" value="1"/>
</dbReference>